<protein>
    <recommendedName>
        <fullName evidence="3">NAD(P)-binding protein</fullName>
    </recommendedName>
</protein>
<dbReference type="PRINTS" id="PR00081">
    <property type="entry name" value="GDHRDH"/>
</dbReference>
<dbReference type="Gene3D" id="3.40.50.720">
    <property type="entry name" value="NAD(P)-binding Rossmann-like Domain"/>
    <property type="match status" value="1"/>
</dbReference>
<dbReference type="Pfam" id="PF00106">
    <property type="entry name" value="adh_short"/>
    <property type="match status" value="1"/>
</dbReference>
<name>A0AAN8EMF0_9EURO</name>
<reference evidence="1 2" key="1">
    <citation type="submission" date="2022-12" db="EMBL/GenBank/DDBJ databases">
        <title>Genomic features and morphological characterization of a novel Knufia sp. strain isolated from spacecraft assembly facility.</title>
        <authorList>
            <person name="Teixeira M."/>
            <person name="Chander A.M."/>
            <person name="Stajich J.E."/>
            <person name="Venkateswaran K."/>
        </authorList>
    </citation>
    <scope>NUCLEOTIDE SEQUENCE [LARGE SCALE GENOMIC DNA]</scope>
    <source>
        <strain evidence="1 2">FJI-L2-BK-P2</strain>
    </source>
</reference>
<dbReference type="PANTHER" id="PTHR45458">
    <property type="entry name" value="SHORT-CHAIN DEHYDROGENASE/REDUCTASE SDR"/>
    <property type="match status" value="1"/>
</dbReference>
<evidence type="ECO:0000313" key="1">
    <source>
        <dbReference type="EMBL" id="KAK5950011.1"/>
    </source>
</evidence>
<dbReference type="GO" id="GO:0016616">
    <property type="term" value="F:oxidoreductase activity, acting on the CH-OH group of donors, NAD or NADP as acceptor"/>
    <property type="evidence" value="ECO:0007669"/>
    <property type="project" value="TreeGrafter"/>
</dbReference>
<comment type="caution">
    <text evidence="1">The sequence shown here is derived from an EMBL/GenBank/DDBJ whole genome shotgun (WGS) entry which is preliminary data.</text>
</comment>
<evidence type="ECO:0000313" key="2">
    <source>
        <dbReference type="Proteomes" id="UP001316803"/>
    </source>
</evidence>
<dbReference type="InterPro" id="IPR052184">
    <property type="entry name" value="SDR_enzymes"/>
</dbReference>
<evidence type="ECO:0008006" key="3">
    <source>
        <dbReference type="Google" id="ProtNLM"/>
    </source>
</evidence>
<dbReference type="EMBL" id="JAKLMC020000030">
    <property type="protein sequence ID" value="KAK5950011.1"/>
    <property type="molecule type" value="Genomic_DNA"/>
</dbReference>
<organism evidence="1 2">
    <name type="scientific">Knufia fluminis</name>
    <dbReference type="NCBI Taxonomy" id="191047"/>
    <lineage>
        <taxon>Eukaryota</taxon>
        <taxon>Fungi</taxon>
        <taxon>Dikarya</taxon>
        <taxon>Ascomycota</taxon>
        <taxon>Pezizomycotina</taxon>
        <taxon>Eurotiomycetes</taxon>
        <taxon>Chaetothyriomycetidae</taxon>
        <taxon>Chaetothyriales</taxon>
        <taxon>Trichomeriaceae</taxon>
        <taxon>Knufia</taxon>
    </lineage>
</organism>
<proteinExistence type="predicted"/>
<dbReference type="PANTHER" id="PTHR45458:SF1">
    <property type="entry name" value="SHORT CHAIN DEHYDROGENASE"/>
    <property type="match status" value="1"/>
</dbReference>
<dbReference type="Proteomes" id="UP001316803">
    <property type="component" value="Unassembled WGS sequence"/>
</dbReference>
<accession>A0AAN8EMF0</accession>
<gene>
    <name evidence="1" type="ORF">OHC33_008972</name>
</gene>
<dbReference type="InterPro" id="IPR036291">
    <property type="entry name" value="NAD(P)-bd_dom_sf"/>
</dbReference>
<sequence length="261" mass="28526">MANPKPYTVLVTGAASGIGRCFTQHYLSQSNTIVIAADINEINISTPSSRPDGQENELIKIQIDMSSTISIEEEVRNLKSYWTIPPLDLIIHSAGIRGLVPAVESSQPNNPVAAETLQTMTAETMLRTYQINTLGTFTLLQSLANHDLFHLPDSTNASPTKVIIMSSRMGSLSYNTAGGGYAYRASKAALNAIVRSMSLDLRHVIFALVHPGRVETGLTMCREEGAIEVEESVGDMLKVIDGLEWKDSGRFMDRWGVDIGW</sequence>
<dbReference type="SUPFAM" id="SSF51735">
    <property type="entry name" value="NAD(P)-binding Rossmann-fold domains"/>
    <property type="match status" value="1"/>
</dbReference>
<dbReference type="InterPro" id="IPR002347">
    <property type="entry name" value="SDR_fam"/>
</dbReference>
<keyword evidence="2" id="KW-1185">Reference proteome</keyword>
<dbReference type="AlphaFoldDB" id="A0AAN8EMF0"/>